<keyword evidence="4" id="KW-0433">Leucine-rich repeat</keyword>
<keyword evidence="6" id="KW-0812">Transmembrane</keyword>
<keyword evidence="7" id="KW-0677">Repeat</keyword>
<dbReference type="InterPro" id="IPR001245">
    <property type="entry name" value="Ser-Thr/Tyr_kinase_cat_dom"/>
</dbReference>
<comment type="similarity">
    <text evidence="18">Belongs to the protein kinase superfamily.</text>
</comment>
<evidence type="ECO:0000256" key="5">
    <source>
        <dbReference type="ARBA" id="ARBA00022679"/>
    </source>
</evidence>
<evidence type="ECO:0000256" key="16">
    <source>
        <dbReference type="ARBA" id="ARBA00048679"/>
    </source>
</evidence>
<dbReference type="PANTHER" id="PTHR48006">
    <property type="entry name" value="LEUCINE-RICH REPEAT-CONTAINING PROTEIN DDB_G0281931-RELATED"/>
    <property type="match status" value="1"/>
</dbReference>
<dbReference type="GO" id="GO:0016020">
    <property type="term" value="C:membrane"/>
    <property type="evidence" value="ECO:0000318"/>
    <property type="project" value="GO_Central"/>
</dbReference>
<dbReference type="InterPro" id="IPR000719">
    <property type="entry name" value="Prot_kinase_dom"/>
</dbReference>
<dbReference type="PROSITE" id="PS00108">
    <property type="entry name" value="PROTEIN_KINASE_ST"/>
    <property type="match status" value="1"/>
</dbReference>
<keyword evidence="5" id="KW-0808">Transferase</keyword>
<evidence type="ECO:0000256" key="7">
    <source>
        <dbReference type="ARBA" id="ARBA00022737"/>
    </source>
</evidence>
<dbReference type="OMA" id="RERCEHG"/>
<accession>D8QMX7</accession>
<evidence type="ECO:0000256" key="8">
    <source>
        <dbReference type="ARBA" id="ARBA00022741"/>
    </source>
</evidence>
<comment type="catalytic activity">
    <reaction evidence="16">
        <text>L-seryl-[protein] + ATP = O-phospho-L-seryl-[protein] + ADP + H(+)</text>
        <dbReference type="Rhea" id="RHEA:17989"/>
        <dbReference type="Rhea" id="RHEA-COMP:9863"/>
        <dbReference type="Rhea" id="RHEA-COMP:11604"/>
        <dbReference type="ChEBI" id="CHEBI:15378"/>
        <dbReference type="ChEBI" id="CHEBI:29999"/>
        <dbReference type="ChEBI" id="CHEBI:30616"/>
        <dbReference type="ChEBI" id="CHEBI:83421"/>
        <dbReference type="ChEBI" id="CHEBI:456216"/>
        <dbReference type="EC" id="2.7.11.1"/>
    </reaction>
</comment>
<dbReference type="EMBL" id="GL377565">
    <property type="protein sequence ID" value="EFJ38007.1"/>
    <property type="molecule type" value="Genomic_DNA"/>
</dbReference>
<keyword evidence="12" id="KW-0472">Membrane</keyword>
<gene>
    <name evidence="21" type="ORF">SELMODRAFT_75689</name>
</gene>
<organism evidence="22">
    <name type="scientific">Selaginella moellendorffii</name>
    <name type="common">Spikemoss</name>
    <dbReference type="NCBI Taxonomy" id="88036"/>
    <lineage>
        <taxon>Eukaryota</taxon>
        <taxon>Viridiplantae</taxon>
        <taxon>Streptophyta</taxon>
        <taxon>Embryophyta</taxon>
        <taxon>Tracheophyta</taxon>
        <taxon>Lycopodiopsida</taxon>
        <taxon>Selaginellales</taxon>
        <taxon>Selaginellaceae</taxon>
        <taxon>Selaginella</taxon>
    </lineage>
</organism>
<evidence type="ECO:0000256" key="10">
    <source>
        <dbReference type="ARBA" id="ARBA00022840"/>
    </source>
</evidence>
<evidence type="ECO:0000256" key="13">
    <source>
        <dbReference type="ARBA" id="ARBA00023170"/>
    </source>
</evidence>
<keyword evidence="14" id="KW-0325">Glycoprotein</keyword>
<comment type="subcellular location">
    <subcellularLocation>
        <location evidence="1">Membrane</location>
    </subcellularLocation>
</comment>
<evidence type="ECO:0000256" key="6">
    <source>
        <dbReference type="ARBA" id="ARBA00022692"/>
    </source>
</evidence>
<dbReference type="Proteomes" id="UP000001514">
    <property type="component" value="Unassembled WGS sequence"/>
</dbReference>
<dbReference type="Pfam" id="PF07714">
    <property type="entry name" value="PK_Tyr_Ser-Thr"/>
    <property type="match status" value="1"/>
</dbReference>
<evidence type="ECO:0000256" key="17">
    <source>
        <dbReference type="PROSITE-ProRule" id="PRU10141"/>
    </source>
</evidence>
<dbReference type="InterPro" id="IPR017441">
    <property type="entry name" value="Protein_kinase_ATP_BS"/>
</dbReference>
<evidence type="ECO:0000256" key="4">
    <source>
        <dbReference type="ARBA" id="ARBA00022614"/>
    </source>
</evidence>
<dbReference type="InterPro" id="IPR011009">
    <property type="entry name" value="Kinase-like_dom_sf"/>
</dbReference>
<evidence type="ECO:0000256" key="12">
    <source>
        <dbReference type="ARBA" id="ARBA00023136"/>
    </source>
</evidence>
<name>D8QMX7_SELML</name>
<dbReference type="eggNOG" id="ENOG502QRD1">
    <property type="taxonomic scope" value="Eukaryota"/>
</dbReference>
<evidence type="ECO:0000259" key="20">
    <source>
        <dbReference type="PROSITE" id="PS50011"/>
    </source>
</evidence>
<dbReference type="FunFam" id="1.10.510.10:FF:000309">
    <property type="entry name" value="Leucine-rich repeat receptor-like protein kinase"/>
    <property type="match status" value="1"/>
</dbReference>
<feature type="binding site" evidence="17">
    <location>
        <position position="76"/>
    </location>
    <ligand>
        <name>ATP</name>
        <dbReference type="ChEBI" id="CHEBI:30616"/>
    </ligand>
</feature>
<dbReference type="InParanoid" id="D8QMX7"/>
<dbReference type="CDD" id="cd14066">
    <property type="entry name" value="STKc_IRAK"/>
    <property type="match status" value="1"/>
</dbReference>
<dbReference type="GO" id="GO:0004674">
    <property type="term" value="F:protein serine/threonine kinase activity"/>
    <property type="evidence" value="ECO:0000318"/>
    <property type="project" value="GO_Central"/>
</dbReference>
<comment type="catalytic activity">
    <reaction evidence="15">
        <text>L-threonyl-[protein] + ATP = O-phospho-L-threonyl-[protein] + ADP + H(+)</text>
        <dbReference type="Rhea" id="RHEA:46608"/>
        <dbReference type="Rhea" id="RHEA-COMP:11060"/>
        <dbReference type="Rhea" id="RHEA-COMP:11605"/>
        <dbReference type="ChEBI" id="CHEBI:15378"/>
        <dbReference type="ChEBI" id="CHEBI:30013"/>
        <dbReference type="ChEBI" id="CHEBI:30616"/>
        <dbReference type="ChEBI" id="CHEBI:61977"/>
        <dbReference type="ChEBI" id="CHEBI:456216"/>
        <dbReference type="EC" id="2.7.11.1"/>
    </reaction>
</comment>
<keyword evidence="22" id="KW-1185">Reference proteome</keyword>
<dbReference type="Gramene" id="EFJ38007">
    <property type="protein sequence ID" value="EFJ38007"/>
    <property type="gene ID" value="SELMODRAFT_75689"/>
</dbReference>
<dbReference type="GO" id="GO:0005524">
    <property type="term" value="F:ATP binding"/>
    <property type="evidence" value="ECO:0007669"/>
    <property type="project" value="UniProtKB-UniRule"/>
</dbReference>
<dbReference type="KEGG" id="smo:SELMODRAFT_75689"/>
<evidence type="ECO:0000256" key="9">
    <source>
        <dbReference type="ARBA" id="ARBA00022777"/>
    </source>
</evidence>
<dbReference type="PROSITE" id="PS00107">
    <property type="entry name" value="PROTEIN_KINASE_ATP"/>
    <property type="match status" value="1"/>
</dbReference>
<dbReference type="InterPro" id="IPR008271">
    <property type="entry name" value="Ser/Thr_kinase_AS"/>
</dbReference>
<dbReference type="FunCoup" id="D8QMX7">
    <property type="interactions" value="35"/>
</dbReference>
<dbReference type="EC" id="2.7.11.1" evidence="2"/>
<dbReference type="FunFam" id="3.30.200.20:FF:000745">
    <property type="entry name" value="Phytosulfokine receptor 2"/>
    <property type="match status" value="1"/>
</dbReference>
<keyword evidence="11" id="KW-1133">Transmembrane helix</keyword>
<dbReference type="PROSITE" id="PS50011">
    <property type="entry name" value="PROTEIN_KINASE_DOM"/>
    <property type="match status" value="1"/>
</dbReference>
<proteinExistence type="inferred from homology"/>
<keyword evidence="3 18" id="KW-0723">Serine/threonine-protein kinase</keyword>
<dbReference type="InterPro" id="IPR051824">
    <property type="entry name" value="LRR_Rcpt-Like_S/T_Kinase"/>
</dbReference>
<evidence type="ECO:0000256" key="11">
    <source>
        <dbReference type="ARBA" id="ARBA00022989"/>
    </source>
</evidence>
<evidence type="ECO:0000256" key="3">
    <source>
        <dbReference type="ARBA" id="ARBA00022527"/>
    </source>
</evidence>
<evidence type="ECO:0000256" key="18">
    <source>
        <dbReference type="RuleBase" id="RU000304"/>
    </source>
</evidence>
<keyword evidence="9" id="KW-0418">Kinase</keyword>
<keyword evidence="8 17" id="KW-0547">Nucleotide-binding</keyword>
<evidence type="ECO:0000256" key="15">
    <source>
        <dbReference type="ARBA" id="ARBA00047899"/>
    </source>
</evidence>
<dbReference type="HOGENOM" id="CLU_000288_21_4_1"/>
<dbReference type="Gene3D" id="1.10.510.10">
    <property type="entry name" value="Transferase(Phosphotransferase) domain 1"/>
    <property type="match status" value="1"/>
</dbReference>
<dbReference type="Gene3D" id="3.30.200.20">
    <property type="entry name" value="Phosphorylase Kinase, domain 1"/>
    <property type="match status" value="1"/>
</dbReference>
<protein>
    <recommendedName>
        <fullName evidence="2">non-specific serine/threonine protein kinase</fullName>
        <ecNumber evidence="2">2.7.11.1</ecNumber>
    </recommendedName>
</protein>
<feature type="region of interest" description="Disordered" evidence="19">
    <location>
        <begin position="332"/>
        <end position="376"/>
    </location>
</feature>
<dbReference type="AlphaFoldDB" id="D8QMX7"/>
<dbReference type="SUPFAM" id="SSF56112">
    <property type="entry name" value="Protein kinase-like (PK-like)"/>
    <property type="match status" value="1"/>
</dbReference>
<reference evidence="21 22" key="1">
    <citation type="journal article" date="2011" name="Science">
        <title>The Selaginella genome identifies genetic changes associated with the evolution of vascular plants.</title>
        <authorList>
            <person name="Banks J.A."/>
            <person name="Nishiyama T."/>
            <person name="Hasebe M."/>
            <person name="Bowman J.L."/>
            <person name="Gribskov M."/>
            <person name="dePamphilis C."/>
            <person name="Albert V.A."/>
            <person name="Aono N."/>
            <person name="Aoyama T."/>
            <person name="Ambrose B.A."/>
            <person name="Ashton N.W."/>
            <person name="Axtell M.J."/>
            <person name="Barker E."/>
            <person name="Barker M.S."/>
            <person name="Bennetzen J.L."/>
            <person name="Bonawitz N.D."/>
            <person name="Chapple C."/>
            <person name="Cheng C."/>
            <person name="Correa L.G."/>
            <person name="Dacre M."/>
            <person name="DeBarry J."/>
            <person name="Dreyer I."/>
            <person name="Elias M."/>
            <person name="Engstrom E.M."/>
            <person name="Estelle M."/>
            <person name="Feng L."/>
            <person name="Finet C."/>
            <person name="Floyd S.K."/>
            <person name="Frommer W.B."/>
            <person name="Fujita T."/>
            <person name="Gramzow L."/>
            <person name="Gutensohn M."/>
            <person name="Harholt J."/>
            <person name="Hattori M."/>
            <person name="Heyl A."/>
            <person name="Hirai T."/>
            <person name="Hiwatashi Y."/>
            <person name="Ishikawa M."/>
            <person name="Iwata M."/>
            <person name="Karol K.G."/>
            <person name="Koehler B."/>
            <person name="Kolukisaoglu U."/>
            <person name="Kubo M."/>
            <person name="Kurata T."/>
            <person name="Lalonde S."/>
            <person name="Li K."/>
            <person name="Li Y."/>
            <person name="Litt A."/>
            <person name="Lyons E."/>
            <person name="Manning G."/>
            <person name="Maruyama T."/>
            <person name="Michael T.P."/>
            <person name="Mikami K."/>
            <person name="Miyazaki S."/>
            <person name="Morinaga S."/>
            <person name="Murata T."/>
            <person name="Mueller-Roeber B."/>
            <person name="Nelson D.R."/>
            <person name="Obara M."/>
            <person name="Oguri Y."/>
            <person name="Olmstead R.G."/>
            <person name="Onodera N."/>
            <person name="Petersen B.L."/>
            <person name="Pils B."/>
            <person name="Prigge M."/>
            <person name="Rensing S.A."/>
            <person name="Riano-Pachon D.M."/>
            <person name="Roberts A.W."/>
            <person name="Sato Y."/>
            <person name="Scheller H.V."/>
            <person name="Schulz B."/>
            <person name="Schulz C."/>
            <person name="Shakirov E.V."/>
            <person name="Shibagaki N."/>
            <person name="Shinohara N."/>
            <person name="Shippen D.E."/>
            <person name="Soerensen I."/>
            <person name="Sotooka R."/>
            <person name="Sugimoto N."/>
            <person name="Sugita M."/>
            <person name="Sumikawa N."/>
            <person name="Tanurdzic M."/>
            <person name="Theissen G."/>
            <person name="Ulvskov P."/>
            <person name="Wakazuki S."/>
            <person name="Weng J.K."/>
            <person name="Willats W.W."/>
            <person name="Wipf D."/>
            <person name="Wolf P.G."/>
            <person name="Yang L."/>
            <person name="Zimmer A.D."/>
            <person name="Zhu Q."/>
            <person name="Mitros T."/>
            <person name="Hellsten U."/>
            <person name="Loque D."/>
            <person name="Otillar R."/>
            <person name="Salamov A."/>
            <person name="Schmutz J."/>
            <person name="Shapiro H."/>
            <person name="Lindquist E."/>
            <person name="Lucas S."/>
            <person name="Rokhsar D."/>
            <person name="Grigoriev I.V."/>
        </authorList>
    </citation>
    <scope>NUCLEOTIDE SEQUENCE [LARGE SCALE GENOMIC DNA]</scope>
</reference>
<evidence type="ECO:0000256" key="2">
    <source>
        <dbReference type="ARBA" id="ARBA00012513"/>
    </source>
</evidence>
<dbReference type="SMART" id="SM00220">
    <property type="entry name" value="S_TKc"/>
    <property type="match status" value="1"/>
</dbReference>
<dbReference type="PANTHER" id="PTHR48006:SF47">
    <property type="entry name" value="PHYTOSULFOKINE RECEPTOR 2-LIKE"/>
    <property type="match status" value="1"/>
</dbReference>
<evidence type="ECO:0000313" key="22">
    <source>
        <dbReference type="Proteomes" id="UP000001514"/>
    </source>
</evidence>
<sequence length="376" mass="41631">MYFALARRRHKLYSNTDRDNASFSLAFCEKLPEQISARKLAAATDNFSGDNVVGDGGFGVVYRAVLENGQVVAVKKLSSCGLQGDREFRAELQTLGELKHKNLVPLLGYCSDNNDRLLIYKYLKNGSVDTWLYCREPGMKPLDWPTRLRIARGAAQGIAYLHQGCEQRHAIIHRDIKVSNILLDEEFEAHVADFGLARLVNAGETHVSTDVAGTIGYIPPEYSHKCFATPKGDVYSFGVVCLEMLTAKRPTDQFFRKNTGLVAWVLGLRSGEEKRMALDECLRERCEHGAEFDQMVEMMRIACWCCRDAPSKRPSMQEVASLLERLEKRVVLGGGGGGGSPTPLLERDRDGRSSSTSSSSSAPVDDPCVVELTTTV</sequence>
<feature type="domain" description="Protein kinase" evidence="20">
    <location>
        <begin position="47"/>
        <end position="326"/>
    </location>
</feature>
<evidence type="ECO:0000256" key="19">
    <source>
        <dbReference type="SAM" id="MobiDB-lite"/>
    </source>
</evidence>
<dbReference type="STRING" id="88036.D8QMX7"/>
<keyword evidence="10 17" id="KW-0067">ATP-binding</keyword>
<evidence type="ECO:0000256" key="14">
    <source>
        <dbReference type="ARBA" id="ARBA00023180"/>
    </source>
</evidence>
<evidence type="ECO:0000256" key="1">
    <source>
        <dbReference type="ARBA" id="ARBA00004370"/>
    </source>
</evidence>
<evidence type="ECO:0000313" key="21">
    <source>
        <dbReference type="EMBL" id="EFJ38007.1"/>
    </source>
</evidence>
<keyword evidence="13" id="KW-0675">Receptor</keyword>